<dbReference type="EMBL" id="JBBPCC010000021">
    <property type="protein sequence ID" value="MEK8131400.1"/>
    <property type="molecule type" value="Genomic_DNA"/>
</dbReference>
<protein>
    <submittedName>
        <fullName evidence="2">Phage antirepressor</fullName>
    </submittedName>
</protein>
<dbReference type="Pfam" id="PF03374">
    <property type="entry name" value="ANT"/>
    <property type="match status" value="1"/>
</dbReference>
<comment type="caution">
    <text evidence="2">The sequence shown here is derived from an EMBL/GenBank/DDBJ whole genome shotgun (WGS) entry which is preliminary data.</text>
</comment>
<dbReference type="PANTHER" id="PTHR36180:SF2">
    <property type="entry name" value="BRO FAMILY PROTEIN"/>
    <property type="match status" value="1"/>
</dbReference>
<dbReference type="Pfam" id="PF02498">
    <property type="entry name" value="Bro-N"/>
    <property type="match status" value="1"/>
</dbReference>
<organism evidence="2 3">
    <name type="scientific">Paenibacillus filicis</name>
    <dbReference type="NCBI Taxonomy" id="669464"/>
    <lineage>
        <taxon>Bacteria</taxon>
        <taxon>Bacillati</taxon>
        <taxon>Bacillota</taxon>
        <taxon>Bacilli</taxon>
        <taxon>Bacillales</taxon>
        <taxon>Paenibacillaceae</taxon>
        <taxon>Paenibacillus</taxon>
    </lineage>
</organism>
<evidence type="ECO:0000313" key="2">
    <source>
        <dbReference type="EMBL" id="MEK8131400.1"/>
    </source>
</evidence>
<dbReference type="InterPro" id="IPR005039">
    <property type="entry name" value="Ant_C"/>
</dbReference>
<reference evidence="2 3" key="1">
    <citation type="submission" date="2024-04" db="EMBL/GenBank/DDBJ databases">
        <title>draft genome sequnece of Paenibacillus filicis.</title>
        <authorList>
            <person name="Kim D.-U."/>
        </authorList>
    </citation>
    <scope>NUCLEOTIDE SEQUENCE [LARGE SCALE GENOMIC DNA]</scope>
    <source>
        <strain evidence="2 3">KACC14197</strain>
    </source>
</reference>
<evidence type="ECO:0000259" key="1">
    <source>
        <dbReference type="PROSITE" id="PS51750"/>
    </source>
</evidence>
<dbReference type="InterPro" id="IPR003497">
    <property type="entry name" value="BRO_N_domain"/>
</dbReference>
<evidence type="ECO:0000313" key="3">
    <source>
        <dbReference type="Proteomes" id="UP001469365"/>
    </source>
</evidence>
<dbReference type="Proteomes" id="UP001469365">
    <property type="component" value="Unassembled WGS sequence"/>
</dbReference>
<dbReference type="PANTHER" id="PTHR36180">
    <property type="entry name" value="DNA-BINDING PROTEIN-RELATED-RELATED"/>
    <property type="match status" value="1"/>
</dbReference>
<dbReference type="PROSITE" id="PS51750">
    <property type="entry name" value="BRO_N"/>
    <property type="match status" value="1"/>
</dbReference>
<gene>
    <name evidence="2" type="ORF">WMW72_26165</name>
</gene>
<dbReference type="SMART" id="SM01040">
    <property type="entry name" value="Bro-N"/>
    <property type="match status" value="1"/>
</dbReference>
<accession>A0ABU9DTJ6</accession>
<proteinExistence type="predicted"/>
<name>A0ABU9DTJ6_9BACL</name>
<feature type="domain" description="Bro-N" evidence="1">
    <location>
        <begin position="1"/>
        <end position="104"/>
    </location>
</feature>
<sequence length="262" mass="29613">MNLPQIFNYNGANVRTVLIKNEPWFVLKDVCDLLELASRAVRQRISDDVCSTYAIRDSVGRSQDTTIINEDGLYDVILESRKAEAKAFRKWVTSEVLPSIRKHGAYMTPETLADALSNPDGLIVVLTRLKHEQDERARERSARLEAEAKIEADRPKVIFAESLQVSDDSILIGELAKVLKQNGIDVGQNRLFKILREEGYLIKSGEQYNMPTQRSMDLRLMEIKTGSRSSSDGMIKITRTSKVTGKGQIYFINKFKGRMQAG</sequence>
<dbReference type="RefSeq" id="WP_341418536.1">
    <property type="nucleotide sequence ID" value="NZ_JBBPCC010000021.1"/>
</dbReference>
<keyword evidence="3" id="KW-1185">Reference proteome</keyword>